<reference evidence="1 2" key="1">
    <citation type="submission" date="2019-12" db="EMBL/GenBank/DDBJ databases">
        <title>Erwinia sp. nov., isolated from droppings of birds in the Qinghai-Tiebt plateau of China.</title>
        <authorList>
            <person name="Ge Y."/>
        </authorList>
    </citation>
    <scope>NUCLEOTIDE SEQUENCE [LARGE SCALE GENOMIC DNA]</scope>
    <source>
        <strain evidence="1 2">J780</strain>
    </source>
</reference>
<dbReference type="AlphaFoldDB" id="A0A6I6EMH3"/>
<dbReference type="Pfam" id="PF11769">
    <property type="entry name" value="DUF3313"/>
    <property type="match status" value="1"/>
</dbReference>
<dbReference type="EMBL" id="CP046509">
    <property type="protein sequence ID" value="QGU87516.1"/>
    <property type="molecule type" value="Genomic_DNA"/>
</dbReference>
<name>A0A6I6EMH3_9GAMM</name>
<gene>
    <name evidence="1" type="ORF">GN242_09905</name>
</gene>
<evidence type="ECO:0000313" key="2">
    <source>
        <dbReference type="Proteomes" id="UP000424752"/>
    </source>
</evidence>
<dbReference type="InterPro" id="IPR021747">
    <property type="entry name" value="DUF3313"/>
</dbReference>
<dbReference type="RefSeq" id="WP_156287391.1">
    <property type="nucleotide sequence ID" value="NZ_CP046509.1"/>
</dbReference>
<dbReference type="KEGG" id="erwi:GN242_09905"/>
<proteinExistence type="predicted"/>
<organism evidence="1 2">
    <name type="scientific">Erwinia sorbitola</name>
    <dbReference type="NCBI Taxonomy" id="2681984"/>
    <lineage>
        <taxon>Bacteria</taxon>
        <taxon>Pseudomonadati</taxon>
        <taxon>Pseudomonadota</taxon>
        <taxon>Gammaproteobacteria</taxon>
        <taxon>Enterobacterales</taxon>
        <taxon>Erwiniaceae</taxon>
        <taxon>Erwinia</taxon>
    </lineage>
</organism>
<evidence type="ECO:0000313" key="1">
    <source>
        <dbReference type="EMBL" id="QGU87516.1"/>
    </source>
</evidence>
<dbReference type="Proteomes" id="UP000424752">
    <property type="component" value="Chromosome"/>
</dbReference>
<accession>A0A6I6EMH3</accession>
<protein>
    <submittedName>
        <fullName evidence="1">DUF3313 family protein</fullName>
    </submittedName>
</protein>
<sequence>MSTQTQVFRSSLLILSMVIAGCAGTPTARYAGLSSAEKLQSNSGDNAHNQPWRTTGQIDWHKYSEVMVDPVVIYQGADNQFGDLSQADRQELADYLYQRCNEVLKTRFSPTQRPSSKALRVKLTLTGAETTTPVLGTFTKFDLAGGPYNIVQSIRGREGLMNGSVSYAVEIYQADNNQLLQAWVTKEYPNAMNVSASFGSLSAAKVGIDKGTEQLLSQLK</sequence>